<dbReference type="EMBL" id="LITT01000011">
    <property type="protein sequence ID" value="OAA90289.1"/>
    <property type="molecule type" value="Genomic_DNA"/>
</dbReference>
<proteinExistence type="predicted"/>
<dbReference type="AlphaFoldDB" id="A0A162N8P8"/>
<evidence type="ECO:0000313" key="3">
    <source>
        <dbReference type="EMBL" id="OAA90289.1"/>
    </source>
</evidence>
<comment type="caution">
    <text evidence="3">The sequence shown here is derived from an EMBL/GenBank/DDBJ whole genome shotgun (WGS) entry which is preliminary data.</text>
</comment>
<feature type="domain" description="Phospholipase C/D" evidence="2">
    <location>
        <begin position="5"/>
        <end position="153"/>
    </location>
</feature>
<dbReference type="Pfam" id="PF00882">
    <property type="entry name" value="Zn_dep_PLPC"/>
    <property type="match status" value="1"/>
</dbReference>
<protein>
    <recommendedName>
        <fullName evidence="2">Phospholipase C/D domain-containing protein</fullName>
    </recommendedName>
</protein>
<name>A0A162N8P8_9CLOT</name>
<gene>
    <name evidence="3" type="ORF">WY13_01192</name>
</gene>
<dbReference type="Proteomes" id="UP000077407">
    <property type="component" value="Unassembled WGS sequence"/>
</dbReference>
<reference evidence="3 4" key="1">
    <citation type="journal article" date="2015" name="Biotechnol. Bioeng.">
        <title>Genome sequence and phenotypic characterization of Caulobacter segnis.</title>
        <authorList>
            <person name="Patel S."/>
            <person name="Fletcher B."/>
            <person name="Scott D.C."/>
            <person name="Ely B."/>
        </authorList>
    </citation>
    <scope>NUCLEOTIDE SEQUENCE [LARGE SCALE GENOMIC DNA]</scope>
    <source>
        <strain evidence="3 4">ERI-2</strain>
    </source>
</reference>
<keyword evidence="1" id="KW-1133">Transmembrane helix</keyword>
<accession>A0A162N8P8</accession>
<sequence length="192" mass="22613">MITNTHLLISKIIYNYCGKKLNIKLNKWSFAYGNIKPDFVKDDSNYCHCISGSINMVREYSKQLIHNKMSIKKYSITLGMVCHFICDYFCLYHTEKYKNKNIFQHLIYEIVLHFIFIKLLICGKLKTIINRDIVKKDVVLIINDVYQKYDKEDKSFTKDINYAISAAIMITEIIVSSDRLGYNYVRNNSKVC</sequence>
<evidence type="ECO:0000313" key="4">
    <source>
        <dbReference type="Proteomes" id="UP000077407"/>
    </source>
</evidence>
<dbReference type="SUPFAM" id="SSF48537">
    <property type="entry name" value="Phospholipase C/P1 nuclease"/>
    <property type="match status" value="1"/>
</dbReference>
<dbReference type="InterPro" id="IPR008947">
    <property type="entry name" value="PLipase_C/P1_nuclease_dom_sf"/>
</dbReference>
<dbReference type="OrthoDB" id="2878022at2"/>
<keyword evidence="1" id="KW-0472">Membrane</keyword>
<dbReference type="RefSeq" id="WP_063554754.1">
    <property type="nucleotide sequence ID" value="NZ_LITT01000011.1"/>
</dbReference>
<feature type="transmembrane region" description="Helical" evidence="1">
    <location>
        <begin position="74"/>
        <end position="94"/>
    </location>
</feature>
<dbReference type="GO" id="GO:0016788">
    <property type="term" value="F:hydrolase activity, acting on ester bonds"/>
    <property type="evidence" value="ECO:0007669"/>
    <property type="project" value="InterPro"/>
</dbReference>
<evidence type="ECO:0000256" key="1">
    <source>
        <dbReference type="SAM" id="Phobius"/>
    </source>
</evidence>
<dbReference type="InterPro" id="IPR029002">
    <property type="entry name" value="PLPC/GPLD1"/>
</dbReference>
<dbReference type="PATRIC" id="fig|1538.10.peg.93"/>
<feature type="transmembrane region" description="Helical" evidence="1">
    <location>
        <begin position="106"/>
        <end position="125"/>
    </location>
</feature>
<keyword evidence="1" id="KW-0812">Transmembrane</keyword>
<organism evidence="3 4">
    <name type="scientific">Clostridium ljungdahlii</name>
    <dbReference type="NCBI Taxonomy" id="1538"/>
    <lineage>
        <taxon>Bacteria</taxon>
        <taxon>Bacillati</taxon>
        <taxon>Bacillota</taxon>
        <taxon>Clostridia</taxon>
        <taxon>Eubacteriales</taxon>
        <taxon>Clostridiaceae</taxon>
        <taxon>Clostridium</taxon>
    </lineage>
</organism>
<evidence type="ECO:0000259" key="2">
    <source>
        <dbReference type="Pfam" id="PF00882"/>
    </source>
</evidence>